<proteinExistence type="predicted"/>
<dbReference type="EMBL" id="HBIC01051601">
    <property type="protein sequence ID" value="CAE0297601.1"/>
    <property type="molecule type" value="Transcribed_RNA"/>
</dbReference>
<sequence>MYDEYEVDWQNETPDMIIGSKNIVRGNIKFEGLLRIDGTIDGRIIAPLDSRIVISPGGCFIGDLSGFNSVYIDGKVVGDVIVENLYLGSSASVHGDISCKTIQIDGGAALVGKLEISPHALVTSDYDENKSIIEGDIEMEEEFPITDEEVASPRGELFQEDENDQDSYHSPAKPAPRREYRVVLFIMEPQVDFYPGGKCGARGGSNDTEKAEILADFIHSHLDDIDEIVVSLDSHNRIHVAHKAFWEDKSGNSPSINTLITMQDLQTGLWRPRKEESMDYCIAILQQLEANQQLYGHRSTGGEGGIVIKPDHCLVGSAGAAILPVLHDAVGEWGAHSLRNVTYLTRDLTHEGGGHQHLNNAGGHHHHHGHSHNHVQGHGRHRTVDGSAAAGDEVQVVGGDSPHKAKDYYDLSFLAQLNEEDKLLICGQSHSLCVEFSLKDVLSAVASTANIHPENISILKDATSTAAITNFGDNSMHEEEEENGPNTSRTEQLVEDFWTALARTGVQISSTEETLL</sequence>
<feature type="region of interest" description="Disordered" evidence="1">
    <location>
        <begin position="352"/>
        <end position="385"/>
    </location>
</feature>
<name>A0A7S3HKF8_9STRA</name>
<accession>A0A7S3HKF8</accession>
<dbReference type="AlphaFoldDB" id="A0A7S3HKF8"/>
<dbReference type="InterPro" id="IPR036380">
    <property type="entry name" value="Isochorismatase-like_sf"/>
</dbReference>
<evidence type="ECO:0000313" key="2">
    <source>
        <dbReference type="EMBL" id="CAE0297601.1"/>
    </source>
</evidence>
<dbReference type="PANTHER" id="PTHR35024">
    <property type="entry name" value="HYPOTHETICAL CYTOSOLIC PROTEIN"/>
    <property type="match status" value="1"/>
</dbReference>
<evidence type="ECO:0000256" key="1">
    <source>
        <dbReference type="SAM" id="MobiDB-lite"/>
    </source>
</evidence>
<dbReference type="Pfam" id="PF04519">
    <property type="entry name" value="Bactofilin"/>
    <property type="match status" value="1"/>
</dbReference>
<organism evidence="2">
    <name type="scientific">Spumella elongata</name>
    <dbReference type="NCBI Taxonomy" id="89044"/>
    <lineage>
        <taxon>Eukaryota</taxon>
        <taxon>Sar</taxon>
        <taxon>Stramenopiles</taxon>
        <taxon>Ochrophyta</taxon>
        <taxon>Chrysophyceae</taxon>
        <taxon>Chromulinales</taxon>
        <taxon>Chromulinaceae</taxon>
        <taxon>Spumella</taxon>
    </lineage>
</organism>
<gene>
    <name evidence="2" type="ORF">SELO1098_LOCUS26455</name>
</gene>
<dbReference type="InterPro" id="IPR007607">
    <property type="entry name" value="BacA/B"/>
</dbReference>
<feature type="compositionally biased region" description="Basic residues" evidence="1">
    <location>
        <begin position="363"/>
        <end position="381"/>
    </location>
</feature>
<dbReference type="Gene3D" id="3.40.50.850">
    <property type="entry name" value="Isochorismatase-like"/>
    <property type="match status" value="1"/>
</dbReference>
<reference evidence="2" key="1">
    <citation type="submission" date="2021-01" db="EMBL/GenBank/DDBJ databases">
        <authorList>
            <person name="Corre E."/>
            <person name="Pelletier E."/>
            <person name="Niang G."/>
            <person name="Scheremetjew M."/>
            <person name="Finn R."/>
            <person name="Kale V."/>
            <person name="Holt S."/>
            <person name="Cochrane G."/>
            <person name="Meng A."/>
            <person name="Brown T."/>
            <person name="Cohen L."/>
        </authorList>
    </citation>
    <scope>NUCLEOTIDE SEQUENCE</scope>
    <source>
        <strain evidence="2">CCAP 955/1</strain>
    </source>
</reference>
<protein>
    <submittedName>
        <fullName evidence="2">Uncharacterized protein</fullName>
    </submittedName>
</protein>
<dbReference type="PANTHER" id="PTHR35024:SF4">
    <property type="entry name" value="POLYMER-FORMING CYTOSKELETAL PROTEIN"/>
    <property type="match status" value="1"/>
</dbReference>